<proteinExistence type="predicted"/>
<evidence type="ECO:0000313" key="2">
    <source>
        <dbReference type="Proteomes" id="UP001055072"/>
    </source>
</evidence>
<gene>
    <name evidence="1" type="ORF">BDY19DRAFT_924975</name>
</gene>
<accession>A0ACB8UE88</accession>
<sequence>MDLSEVTDPAGVKALLDQLRSSQAWQQTIAAASKPGSPESSHLHTEEAETRPEPEGNPASATVAALLSQLQAVSESSTPSRAYSDYDGIFHPGRAGHVSCAETTEFPAASSPGQHTADLRNCTFQLALPHISQISQDSRVADTIRNMRQEQAQLESRLWADREAIQRKHEERVQNARKKASLIGSTVTQFEADSLTDSFRRELEKFDLERVLPAWDGMLNRQQTALESLGVPTMYPTMASAEIQKQVRVLQVLESALE</sequence>
<reference evidence="1" key="1">
    <citation type="journal article" date="2021" name="Environ. Microbiol.">
        <title>Gene family expansions and transcriptome signatures uncover fungal adaptations to wood decay.</title>
        <authorList>
            <person name="Hage H."/>
            <person name="Miyauchi S."/>
            <person name="Viragh M."/>
            <person name="Drula E."/>
            <person name="Min B."/>
            <person name="Chaduli D."/>
            <person name="Navarro D."/>
            <person name="Favel A."/>
            <person name="Norest M."/>
            <person name="Lesage-Meessen L."/>
            <person name="Balint B."/>
            <person name="Merenyi Z."/>
            <person name="de Eugenio L."/>
            <person name="Morin E."/>
            <person name="Martinez A.T."/>
            <person name="Baldrian P."/>
            <person name="Stursova M."/>
            <person name="Martinez M.J."/>
            <person name="Novotny C."/>
            <person name="Magnuson J.K."/>
            <person name="Spatafora J.W."/>
            <person name="Maurice S."/>
            <person name="Pangilinan J."/>
            <person name="Andreopoulos W."/>
            <person name="LaButti K."/>
            <person name="Hundley H."/>
            <person name="Na H."/>
            <person name="Kuo A."/>
            <person name="Barry K."/>
            <person name="Lipzen A."/>
            <person name="Henrissat B."/>
            <person name="Riley R."/>
            <person name="Ahrendt S."/>
            <person name="Nagy L.G."/>
            <person name="Grigoriev I.V."/>
            <person name="Martin F."/>
            <person name="Rosso M.N."/>
        </authorList>
    </citation>
    <scope>NUCLEOTIDE SEQUENCE</scope>
    <source>
        <strain evidence="1">CBS 384.51</strain>
    </source>
</reference>
<keyword evidence="2" id="KW-1185">Reference proteome</keyword>
<comment type="caution">
    <text evidence="1">The sequence shown here is derived from an EMBL/GenBank/DDBJ whole genome shotgun (WGS) entry which is preliminary data.</text>
</comment>
<evidence type="ECO:0000313" key="1">
    <source>
        <dbReference type="EMBL" id="KAI0092554.1"/>
    </source>
</evidence>
<protein>
    <submittedName>
        <fullName evidence="1">Uncharacterized protein</fullName>
    </submittedName>
</protein>
<organism evidence="1 2">
    <name type="scientific">Irpex rosettiformis</name>
    <dbReference type="NCBI Taxonomy" id="378272"/>
    <lineage>
        <taxon>Eukaryota</taxon>
        <taxon>Fungi</taxon>
        <taxon>Dikarya</taxon>
        <taxon>Basidiomycota</taxon>
        <taxon>Agaricomycotina</taxon>
        <taxon>Agaricomycetes</taxon>
        <taxon>Polyporales</taxon>
        <taxon>Irpicaceae</taxon>
        <taxon>Irpex</taxon>
    </lineage>
</organism>
<dbReference type="Proteomes" id="UP001055072">
    <property type="component" value="Unassembled WGS sequence"/>
</dbReference>
<name>A0ACB8UE88_9APHY</name>
<dbReference type="EMBL" id="MU274903">
    <property type="protein sequence ID" value="KAI0092554.1"/>
    <property type="molecule type" value="Genomic_DNA"/>
</dbReference>